<dbReference type="Pfam" id="PF00563">
    <property type="entry name" value="EAL"/>
    <property type="match status" value="1"/>
</dbReference>
<dbReference type="PROSITE" id="PS50887">
    <property type="entry name" value="GGDEF"/>
    <property type="match status" value="1"/>
</dbReference>
<dbReference type="Gene3D" id="3.30.70.270">
    <property type="match status" value="1"/>
</dbReference>
<dbReference type="Pfam" id="PF08448">
    <property type="entry name" value="PAS_4"/>
    <property type="match status" value="3"/>
</dbReference>
<proteinExistence type="predicted"/>
<dbReference type="SUPFAM" id="SSF55785">
    <property type="entry name" value="PYP-like sensor domain (PAS domain)"/>
    <property type="match status" value="3"/>
</dbReference>
<protein>
    <recommendedName>
        <fullName evidence="5">Diguanylate cyclase/phosphodiesterase with PAS/PAC sensor(S)</fullName>
    </recommendedName>
</protein>
<evidence type="ECO:0000259" key="3">
    <source>
        <dbReference type="PROSITE" id="PS50887"/>
    </source>
</evidence>
<dbReference type="InterPro" id="IPR035965">
    <property type="entry name" value="PAS-like_dom_sf"/>
</dbReference>
<feature type="domain" description="EAL" evidence="2">
    <location>
        <begin position="530"/>
        <end position="793"/>
    </location>
</feature>
<dbReference type="CDD" id="cd01948">
    <property type="entry name" value="EAL"/>
    <property type="match status" value="1"/>
</dbReference>
<feature type="domain" description="GGDEF" evidence="3">
    <location>
        <begin position="389"/>
        <end position="521"/>
    </location>
</feature>
<dbReference type="PROSITE" id="PS50112">
    <property type="entry name" value="PAS"/>
    <property type="match status" value="3"/>
</dbReference>
<dbReference type="CDD" id="cd00130">
    <property type="entry name" value="PAS"/>
    <property type="match status" value="2"/>
</dbReference>
<dbReference type="FunFam" id="3.30.70.270:FF:000001">
    <property type="entry name" value="Diguanylate cyclase domain protein"/>
    <property type="match status" value="1"/>
</dbReference>
<dbReference type="CDD" id="cd01949">
    <property type="entry name" value="GGDEF"/>
    <property type="match status" value="1"/>
</dbReference>
<dbReference type="InterPro" id="IPR029787">
    <property type="entry name" value="Nucleotide_cyclase"/>
</dbReference>
<dbReference type="InterPro" id="IPR043128">
    <property type="entry name" value="Rev_trsase/Diguanyl_cyclase"/>
</dbReference>
<gene>
    <name evidence="4" type="ORF">METZ01_LOCUS131091</name>
</gene>
<evidence type="ECO:0000259" key="1">
    <source>
        <dbReference type="PROSITE" id="PS50112"/>
    </source>
</evidence>
<dbReference type="NCBIfam" id="TIGR00229">
    <property type="entry name" value="sensory_box"/>
    <property type="match status" value="2"/>
</dbReference>
<sequence>MARLDADGRLVRVNARWGQATGQNPVDAQGEGWTTIIDPDGRPEFLADLRRALVDGVALRGRLRLLNDDGTSRWLDLSTVPLTGPGGPGGALLTVADVSDEVDETRRAHELTRVLESSPDPVAVLDPSGELVVWANDAMQHHIGGRAGATPPRLLDLLDGWSQAQYATTALPAVRSGGTWRGELRLIGDGPAVPVSAVLVAHRDAEGVVDAISMMARDLTDLHAAQQRVEATEMRLAALVEHASDLVCVIGEDGRILYASPAVARILGREAHEMEGVPVGELVHPDDVGELAERAGEVVARPGMSPAFEARIAHATGGWRHMEIVATNLLGNPAVAGVVVNARDVTERVEVAAQLEERAFHDELTGLPNRALLLDRLQDALHRSARHDRMVGVLFLDLDRFKVVNDSLGHGAGDDLLREAARRLLQTVRPGDTVARLGGDEFVVVIGDMVRTTDALAAAERVRTALARPILLGSDSTVMSASVGIAVAHGAETPADLLRDADTAMYRAKEQGRDRAELFGDHLRAQAVRRHSVEQELRAALEEDRIEAHFQPVVRLSDGAVTGAEALARIRATSGELLQPAQFIDIAEDSGLIADLGARVLTIAVGRLATWEARRIGDGPALSVAVNVSARQLADPAFPAVVADAVADNAVRPEQVALEFTESALIAANPVTEMVLSELTAIGVRIGLDDFGTGFSSLAYLKRFPIDFLKIDRSFVSGLDDPEDGDEGRDDTAIVTGTVALAHSLGLQVVAEGVETESQLRSLRRLRCDLAQGFHFSEPVTDAEFDRFLGRRFSEAPVSPN</sequence>
<feature type="domain" description="PAS" evidence="1">
    <location>
        <begin position="232"/>
        <end position="302"/>
    </location>
</feature>
<dbReference type="InterPro" id="IPR001633">
    <property type="entry name" value="EAL_dom"/>
</dbReference>
<feature type="domain" description="PAS" evidence="1">
    <location>
        <begin position="107"/>
        <end position="144"/>
    </location>
</feature>
<dbReference type="SMART" id="SM00086">
    <property type="entry name" value="PAC"/>
    <property type="match status" value="2"/>
</dbReference>
<dbReference type="Pfam" id="PF00990">
    <property type="entry name" value="GGDEF"/>
    <property type="match status" value="1"/>
</dbReference>
<dbReference type="PANTHER" id="PTHR44757:SF2">
    <property type="entry name" value="BIOFILM ARCHITECTURE MAINTENANCE PROTEIN MBAA"/>
    <property type="match status" value="1"/>
</dbReference>
<organism evidence="4">
    <name type="scientific">marine metagenome</name>
    <dbReference type="NCBI Taxonomy" id="408172"/>
    <lineage>
        <taxon>unclassified sequences</taxon>
        <taxon>metagenomes</taxon>
        <taxon>ecological metagenomes</taxon>
    </lineage>
</organism>
<dbReference type="InterPro" id="IPR035919">
    <property type="entry name" value="EAL_sf"/>
</dbReference>
<accession>A0A381YNZ6</accession>
<reference evidence="4" key="1">
    <citation type="submission" date="2018-05" db="EMBL/GenBank/DDBJ databases">
        <authorList>
            <person name="Lanie J.A."/>
            <person name="Ng W.-L."/>
            <person name="Kazmierczak K.M."/>
            <person name="Andrzejewski T.M."/>
            <person name="Davidsen T.M."/>
            <person name="Wayne K.J."/>
            <person name="Tettelin H."/>
            <person name="Glass J.I."/>
            <person name="Rusch D."/>
            <person name="Podicherti R."/>
            <person name="Tsui H.-C.T."/>
            <person name="Winkler M.E."/>
        </authorList>
    </citation>
    <scope>NUCLEOTIDE SEQUENCE</scope>
</reference>
<dbReference type="SUPFAM" id="SSF55073">
    <property type="entry name" value="Nucleotide cyclase"/>
    <property type="match status" value="1"/>
</dbReference>
<evidence type="ECO:0000313" key="4">
    <source>
        <dbReference type="EMBL" id="SVA78237.1"/>
    </source>
</evidence>
<dbReference type="NCBIfam" id="TIGR00254">
    <property type="entry name" value="GGDEF"/>
    <property type="match status" value="1"/>
</dbReference>
<evidence type="ECO:0008006" key="5">
    <source>
        <dbReference type="Google" id="ProtNLM"/>
    </source>
</evidence>
<dbReference type="SMART" id="SM00091">
    <property type="entry name" value="PAS"/>
    <property type="match status" value="3"/>
</dbReference>
<dbReference type="InterPro" id="IPR001610">
    <property type="entry name" value="PAC"/>
</dbReference>
<dbReference type="SMART" id="SM00267">
    <property type="entry name" value="GGDEF"/>
    <property type="match status" value="1"/>
</dbReference>
<dbReference type="PROSITE" id="PS50883">
    <property type="entry name" value="EAL"/>
    <property type="match status" value="1"/>
</dbReference>
<dbReference type="InterPro" id="IPR052155">
    <property type="entry name" value="Biofilm_reg_signaling"/>
</dbReference>
<dbReference type="SMART" id="SM00052">
    <property type="entry name" value="EAL"/>
    <property type="match status" value="1"/>
</dbReference>
<evidence type="ECO:0000259" key="2">
    <source>
        <dbReference type="PROSITE" id="PS50883"/>
    </source>
</evidence>
<dbReference type="SUPFAM" id="SSF141868">
    <property type="entry name" value="EAL domain-like"/>
    <property type="match status" value="1"/>
</dbReference>
<dbReference type="AlphaFoldDB" id="A0A381YNZ6"/>
<dbReference type="Gene3D" id="3.30.450.20">
    <property type="entry name" value="PAS domain"/>
    <property type="match status" value="3"/>
</dbReference>
<dbReference type="InterPro" id="IPR013656">
    <property type="entry name" value="PAS_4"/>
</dbReference>
<dbReference type="Gene3D" id="3.20.20.450">
    <property type="entry name" value="EAL domain"/>
    <property type="match status" value="1"/>
</dbReference>
<dbReference type="EMBL" id="UINC01018593">
    <property type="protein sequence ID" value="SVA78237.1"/>
    <property type="molecule type" value="Genomic_DNA"/>
</dbReference>
<dbReference type="InterPro" id="IPR000160">
    <property type="entry name" value="GGDEF_dom"/>
</dbReference>
<dbReference type="InterPro" id="IPR000014">
    <property type="entry name" value="PAS"/>
</dbReference>
<dbReference type="PANTHER" id="PTHR44757">
    <property type="entry name" value="DIGUANYLATE CYCLASE DGCP"/>
    <property type="match status" value="1"/>
</dbReference>
<name>A0A381YNZ6_9ZZZZ</name>
<feature type="domain" description="PAS" evidence="1">
    <location>
        <begin position="1"/>
        <end position="56"/>
    </location>
</feature>